<proteinExistence type="predicted"/>
<feature type="domain" description="HicB-like antitoxin of toxin-antitoxin system" evidence="1">
    <location>
        <begin position="19"/>
        <end position="67"/>
    </location>
</feature>
<dbReference type="Proteomes" id="UP000177698">
    <property type="component" value="Unassembled WGS sequence"/>
</dbReference>
<dbReference type="InterPro" id="IPR035069">
    <property type="entry name" value="TTHA1013/TTHA0281-like"/>
</dbReference>
<dbReference type="EMBL" id="MGAG01000003">
    <property type="protein sequence ID" value="OGK42176.1"/>
    <property type="molecule type" value="Genomic_DNA"/>
</dbReference>
<accession>A0A1F7IFN2</accession>
<protein>
    <recommendedName>
        <fullName evidence="1">HicB-like antitoxin of toxin-antitoxin system domain-containing protein</fullName>
    </recommendedName>
</protein>
<organism evidence="2 3">
    <name type="scientific">Candidatus Roizmanbacteria bacterium RIFCSPLOWO2_01_FULL_37_12</name>
    <dbReference type="NCBI Taxonomy" id="1802056"/>
    <lineage>
        <taxon>Bacteria</taxon>
        <taxon>Candidatus Roizmaniibacteriota</taxon>
    </lineage>
</organism>
<dbReference type="STRING" id="1802056.A2954_04140"/>
<sequence length="96" mass="10845">MQSEKLWYTFTYGKKVLNFRVIIEQDEDGIFVASVPSLQGSYTEGDTFEEVIQNIQDAIKLHVEAQKKRGLLPDDSKTEFVGIKNLSIPYGISSNS</sequence>
<dbReference type="InterPro" id="IPR031807">
    <property type="entry name" value="HicB-like"/>
</dbReference>
<dbReference type="PANTHER" id="PTHR34504">
    <property type="entry name" value="ANTITOXIN HICB"/>
    <property type="match status" value="1"/>
</dbReference>
<evidence type="ECO:0000313" key="3">
    <source>
        <dbReference type="Proteomes" id="UP000177698"/>
    </source>
</evidence>
<dbReference type="SUPFAM" id="SSF143100">
    <property type="entry name" value="TTHA1013/TTHA0281-like"/>
    <property type="match status" value="1"/>
</dbReference>
<evidence type="ECO:0000313" key="2">
    <source>
        <dbReference type="EMBL" id="OGK42176.1"/>
    </source>
</evidence>
<dbReference type="PANTHER" id="PTHR34504:SF2">
    <property type="entry name" value="UPF0150 PROTEIN SSL0259"/>
    <property type="match status" value="1"/>
</dbReference>
<evidence type="ECO:0000259" key="1">
    <source>
        <dbReference type="Pfam" id="PF15919"/>
    </source>
</evidence>
<dbReference type="AlphaFoldDB" id="A0A1F7IFN2"/>
<dbReference type="Gene3D" id="3.30.160.250">
    <property type="match status" value="1"/>
</dbReference>
<dbReference type="InterPro" id="IPR051404">
    <property type="entry name" value="TA_system_antitoxin"/>
</dbReference>
<comment type="caution">
    <text evidence="2">The sequence shown here is derived from an EMBL/GenBank/DDBJ whole genome shotgun (WGS) entry which is preliminary data.</text>
</comment>
<name>A0A1F7IFN2_9BACT</name>
<gene>
    <name evidence="2" type="ORF">A2954_04140</name>
</gene>
<reference evidence="2 3" key="1">
    <citation type="journal article" date="2016" name="Nat. Commun.">
        <title>Thousands of microbial genomes shed light on interconnected biogeochemical processes in an aquifer system.</title>
        <authorList>
            <person name="Anantharaman K."/>
            <person name="Brown C.T."/>
            <person name="Hug L.A."/>
            <person name="Sharon I."/>
            <person name="Castelle C.J."/>
            <person name="Probst A.J."/>
            <person name="Thomas B.C."/>
            <person name="Singh A."/>
            <person name="Wilkins M.J."/>
            <person name="Karaoz U."/>
            <person name="Brodie E.L."/>
            <person name="Williams K.H."/>
            <person name="Hubbard S.S."/>
            <person name="Banfield J.F."/>
        </authorList>
    </citation>
    <scope>NUCLEOTIDE SEQUENCE [LARGE SCALE GENOMIC DNA]</scope>
</reference>
<dbReference type="Pfam" id="PF15919">
    <property type="entry name" value="HicB_lk_antitox"/>
    <property type="match status" value="1"/>
</dbReference>